<dbReference type="Pfam" id="PF01025">
    <property type="entry name" value="GrpE"/>
    <property type="match status" value="1"/>
</dbReference>
<sequence length="194" mass="23147">MIHNEEEQLEKKIEKNQDPKINHKKYDSDNLIKKNLIQFLEIQLKESEEKIIEKEEIVEKEIVLIHNRFNKEIEKSIKFSLEKIIIDFLPIIDNIERALNLIETINLKKEKYTEILKKLQFICNLLEKFFYLFNIKKINDTNVLFNPSIHQAMSIHYTNDIISNQIVTVMQSGYILHKSRLLRPAMVVVSKEKI</sequence>
<keyword evidence="2 4" id="KW-0346">Stress response</keyword>
<dbReference type="EMBL" id="CP001161">
    <property type="protein sequence ID" value="ACL30616.1"/>
    <property type="molecule type" value="Genomic_DNA"/>
</dbReference>
<dbReference type="Gene3D" id="2.30.22.10">
    <property type="entry name" value="Head domain of nucleotide exchange factor GrpE"/>
    <property type="match status" value="1"/>
</dbReference>
<dbReference type="InterPro" id="IPR013805">
    <property type="entry name" value="GrpE_CC"/>
</dbReference>
<dbReference type="PROSITE" id="PS01071">
    <property type="entry name" value="GRPE"/>
    <property type="match status" value="1"/>
</dbReference>
<comment type="subunit">
    <text evidence="4">Homodimer.</text>
</comment>
<dbReference type="Gene3D" id="3.90.20.20">
    <property type="match status" value="1"/>
</dbReference>
<evidence type="ECO:0000256" key="5">
    <source>
        <dbReference type="RuleBase" id="RU000639"/>
    </source>
</evidence>
<dbReference type="GO" id="GO:0005737">
    <property type="term" value="C:cytoplasm"/>
    <property type="evidence" value="ECO:0007669"/>
    <property type="project" value="UniProtKB-SubCell"/>
</dbReference>
<keyword evidence="3 4" id="KW-0143">Chaperone</keyword>
<dbReference type="GO" id="GO:0000774">
    <property type="term" value="F:adenyl-nucleotide exchange factor activity"/>
    <property type="evidence" value="ECO:0007669"/>
    <property type="project" value="InterPro"/>
</dbReference>
<evidence type="ECO:0000313" key="9">
    <source>
        <dbReference type="Proteomes" id="UP000006904"/>
    </source>
</evidence>
<dbReference type="InterPro" id="IPR009012">
    <property type="entry name" value="GrpE_head"/>
</dbReference>
<dbReference type="GO" id="GO:0006457">
    <property type="term" value="P:protein folding"/>
    <property type="evidence" value="ECO:0007669"/>
    <property type="project" value="InterPro"/>
</dbReference>
<dbReference type="Proteomes" id="UP000006904">
    <property type="component" value="Chromosome"/>
</dbReference>
<dbReference type="GO" id="GO:0051082">
    <property type="term" value="F:unfolded protein binding"/>
    <property type="evidence" value="ECO:0007669"/>
    <property type="project" value="TreeGrafter"/>
</dbReference>
<accession>A0A7U3YA87</accession>
<protein>
    <recommendedName>
        <fullName evidence="4 5">Protein GrpE</fullName>
    </recommendedName>
    <alternativeName>
        <fullName evidence="4">HSP-70 cofactor</fullName>
    </alternativeName>
</protein>
<dbReference type="AlphaFoldDB" id="A0A7U3YA87"/>
<evidence type="ECO:0000256" key="2">
    <source>
        <dbReference type="ARBA" id="ARBA00023016"/>
    </source>
</evidence>
<feature type="region of interest" description="Disordered" evidence="7">
    <location>
        <begin position="1"/>
        <end position="22"/>
    </location>
</feature>
<evidence type="ECO:0000256" key="7">
    <source>
        <dbReference type="SAM" id="MobiDB-lite"/>
    </source>
</evidence>
<name>A0A7U3YA87_BUCA5</name>
<dbReference type="PRINTS" id="PR00773">
    <property type="entry name" value="GRPEPROTEIN"/>
</dbReference>
<dbReference type="SUPFAM" id="SSF58014">
    <property type="entry name" value="Coiled-coil domain of nucleotide exchange factor GrpE"/>
    <property type="match status" value="1"/>
</dbReference>
<organism evidence="8 9">
    <name type="scientific">Buchnera aphidicola subsp. Acyrthosiphon pisum (strain 5A)</name>
    <dbReference type="NCBI Taxonomy" id="563178"/>
    <lineage>
        <taxon>Bacteria</taxon>
        <taxon>Pseudomonadati</taxon>
        <taxon>Pseudomonadota</taxon>
        <taxon>Gammaproteobacteria</taxon>
        <taxon>Enterobacterales</taxon>
        <taxon>Erwiniaceae</taxon>
        <taxon>Buchnera</taxon>
    </lineage>
</organism>
<reference evidence="8 9" key="1">
    <citation type="journal article" date="2009" name="Science">
        <title>The dynamics and time scale of ongoing genomic erosion in symbiotic bacteria.</title>
        <authorList>
            <person name="Moran N.A."/>
            <person name="McLaughlin H.J."/>
            <person name="Sorek R."/>
        </authorList>
    </citation>
    <scope>NUCLEOTIDE SEQUENCE [LARGE SCALE GENOMIC DNA]</scope>
    <source>
        <strain evidence="8 9">5A</strain>
    </source>
</reference>
<evidence type="ECO:0000313" key="8">
    <source>
        <dbReference type="EMBL" id="ACL30616.1"/>
    </source>
</evidence>
<dbReference type="OrthoDB" id="9789811at2"/>
<proteinExistence type="inferred from homology"/>
<evidence type="ECO:0000256" key="4">
    <source>
        <dbReference type="HAMAP-Rule" id="MF_01151"/>
    </source>
</evidence>
<dbReference type="PANTHER" id="PTHR21237">
    <property type="entry name" value="GRPE PROTEIN"/>
    <property type="match status" value="1"/>
</dbReference>
<comment type="function">
    <text evidence="4 5">Participates actively in the response to hyperosmotic and heat shock by preventing the aggregation of stress-denatured proteins, in association with DnaK and GrpE. It is the nucleotide exchange factor for DnaK and may function as a thermosensor. Unfolded proteins bind initially to DnaJ; upon interaction with the DnaJ-bound protein, DnaK hydrolyzes its bound ATP, resulting in the formation of a stable complex. GrpE releases ADP from DnaK; ATP binding to DnaK triggers the release of the substrate protein, thus completing the reaction cycle. Several rounds of ATP-dependent interactions between DnaJ, DnaK and GrpE are required for fully efficient folding.</text>
</comment>
<comment type="subcellular location">
    <subcellularLocation>
        <location evidence="4">Cytoplasm</location>
    </subcellularLocation>
</comment>
<gene>
    <name evidence="8" type="primary">grpE1</name>
    <name evidence="4" type="synonym">grpE</name>
    <name evidence="8" type="ordered locus">BUAP5A_247</name>
</gene>
<dbReference type="HAMAP" id="MF_01151">
    <property type="entry name" value="GrpE"/>
    <property type="match status" value="1"/>
</dbReference>
<dbReference type="KEGG" id="bap:BUAP5A_247"/>
<keyword evidence="4" id="KW-0963">Cytoplasm</keyword>
<dbReference type="GO" id="GO:0042803">
    <property type="term" value="F:protein homodimerization activity"/>
    <property type="evidence" value="ECO:0007669"/>
    <property type="project" value="InterPro"/>
</dbReference>
<comment type="similarity">
    <text evidence="1 4 6">Belongs to the GrpE family.</text>
</comment>
<evidence type="ECO:0000256" key="6">
    <source>
        <dbReference type="RuleBase" id="RU004478"/>
    </source>
</evidence>
<dbReference type="SUPFAM" id="SSF51064">
    <property type="entry name" value="Head domain of nucleotide exchange factor GrpE"/>
    <property type="match status" value="1"/>
</dbReference>
<evidence type="ECO:0000256" key="3">
    <source>
        <dbReference type="ARBA" id="ARBA00023186"/>
    </source>
</evidence>
<dbReference type="PANTHER" id="PTHR21237:SF23">
    <property type="entry name" value="GRPE PROTEIN HOMOLOG, MITOCHONDRIAL"/>
    <property type="match status" value="1"/>
</dbReference>
<dbReference type="CDD" id="cd00446">
    <property type="entry name" value="GrpE"/>
    <property type="match status" value="1"/>
</dbReference>
<dbReference type="GO" id="GO:0051087">
    <property type="term" value="F:protein-folding chaperone binding"/>
    <property type="evidence" value="ECO:0007669"/>
    <property type="project" value="InterPro"/>
</dbReference>
<evidence type="ECO:0000256" key="1">
    <source>
        <dbReference type="ARBA" id="ARBA00009054"/>
    </source>
</evidence>
<dbReference type="InterPro" id="IPR000740">
    <property type="entry name" value="GrpE"/>
</dbReference>
<dbReference type="RefSeq" id="WP_009874206.1">
    <property type="nucleotide sequence ID" value="NC_011833.1"/>
</dbReference>